<evidence type="ECO:0000313" key="1">
    <source>
        <dbReference type="EMBL" id="PON62603.1"/>
    </source>
</evidence>
<reference evidence="2" key="1">
    <citation type="submission" date="2016-06" db="EMBL/GenBank/DDBJ databases">
        <title>Parallel loss of symbiosis genes in relatives of nitrogen-fixing non-legume Parasponia.</title>
        <authorList>
            <person name="Van Velzen R."/>
            <person name="Holmer R."/>
            <person name="Bu F."/>
            <person name="Rutten L."/>
            <person name="Van Zeijl A."/>
            <person name="Liu W."/>
            <person name="Santuari L."/>
            <person name="Cao Q."/>
            <person name="Sharma T."/>
            <person name="Shen D."/>
            <person name="Roswanjaya Y."/>
            <person name="Wardhani T."/>
            <person name="Kalhor M.S."/>
            <person name="Jansen J."/>
            <person name="Van den Hoogen J."/>
            <person name="Gungor B."/>
            <person name="Hartog M."/>
            <person name="Hontelez J."/>
            <person name="Verver J."/>
            <person name="Yang W.-C."/>
            <person name="Schijlen E."/>
            <person name="Repin R."/>
            <person name="Schilthuizen M."/>
            <person name="Schranz E."/>
            <person name="Heidstra R."/>
            <person name="Miyata K."/>
            <person name="Fedorova E."/>
            <person name="Kohlen W."/>
            <person name="Bisseling T."/>
            <person name="Smit S."/>
            <person name="Geurts R."/>
        </authorList>
    </citation>
    <scope>NUCLEOTIDE SEQUENCE [LARGE SCALE GENOMIC DNA]</scope>
    <source>
        <strain evidence="2">cv. WU1-14</strain>
    </source>
</reference>
<comment type="caution">
    <text evidence="1">The sequence shown here is derived from an EMBL/GenBank/DDBJ whole genome shotgun (WGS) entry which is preliminary data.</text>
</comment>
<sequence length="129" mass="15020">MANKMMPKCGNCFLSLPSFFKGRGRGRGREREREGNHLQKMGLTPSSLFYLSHSKCPLFLTMILLPKSCDTSQPQLFLCSLSTFATHRCNSQFLFLSFGFWKTKVSSRWMCIRLWEFDQDDYPSKLSRL</sequence>
<gene>
    <name evidence="1" type="ORF">PanWU01x14_137180</name>
</gene>
<keyword evidence="2" id="KW-1185">Reference proteome</keyword>
<name>A0A2P5CNH1_PARAD</name>
<dbReference type="EMBL" id="JXTB01000111">
    <property type="protein sequence ID" value="PON62603.1"/>
    <property type="molecule type" value="Genomic_DNA"/>
</dbReference>
<organism evidence="1 2">
    <name type="scientific">Parasponia andersonii</name>
    <name type="common">Sponia andersonii</name>
    <dbReference type="NCBI Taxonomy" id="3476"/>
    <lineage>
        <taxon>Eukaryota</taxon>
        <taxon>Viridiplantae</taxon>
        <taxon>Streptophyta</taxon>
        <taxon>Embryophyta</taxon>
        <taxon>Tracheophyta</taxon>
        <taxon>Spermatophyta</taxon>
        <taxon>Magnoliopsida</taxon>
        <taxon>eudicotyledons</taxon>
        <taxon>Gunneridae</taxon>
        <taxon>Pentapetalae</taxon>
        <taxon>rosids</taxon>
        <taxon>fabids</taxon>
        <taxon>Rosales</taxon>
        <taxon>Cannabaceae</taxon>
        <taxon>Parasponia</taxon>
    </lineage>
</organism>
<evidence type="ECO:0000313" key="2">
    <source>
        <dbReference type="Proteomes" id="UP000237105"/>
    </source>
</evidence>
<dbReference type="Proteomes" id="UP000237105">
    <property type="component" value="Unassembled WGS sequence"/>
</dbReference>
<proteinExistence type="predicted"/>
<accession>A0A2P5CNH1</accession>
<protein>
    <submittedName>
        <fullName evidence="1">Uncharacterized protein</fullName>
    </submittedName>
</protein>
<dbReference type="AlphaFoldDB" id="A0A2P5CNH1"/>